<dbReference type="eggNOG" id="arCOG09797">
    <property type="taxonomic scope" value="Archaea"/>
</dbReference>
<sequence length="477" mass="54955">MVGEKMMGYEGVEGEVREETWRRAALSLYSTEVEDKRKGRTHYRGLYHTVSEVDWDFTRFLVNGYSVVPDEVYPRFHRFLDIDARKYLLLNDDSRPREGSAVVELRDRLQSIVDAGADDLRAERHGKHWRVYPPRENWYVRVARPNAHSWAVRVPLEGFWVESEFPEVLVNTPREVLKSLQRGWILTDVTPPHGRRSDVRFGTTQSWQLPSTLAAFPSDDIRLGIKAGVLGSTRMSIEWEVSIYGYTEELGWASTLIGEVKRVEYRRLVDECRKLNGDPVALFTAFLGDGLRTFFLRIRVLFFGIGHEIVYLPTESAVFNARLAVERASEYVRFVSLVTKCPKIKHFLFVSLGLPQKRGRKNGRRNNPFYANIAGAQLLLVYISTMNLVYARIAVDAVPQGWYEKAIEEGWDVRVVTSGTPSGSKKYYAVPQGSLFEHARHDAELRATLLAFTRYKAEQYPRAWELVNRLEKLGREN</sequence>
<protein>
    <submittedName>
        <fullName evidence="1">Uncharacterized protein</fullName>
    </submittedName>
</protein>
<proteinExistence type="predicted"/>
<dbReference type="EMBL" id="CP000505">
    <property type="protein sequence ID" value="ABL78541.1"/>
    <property type="molecule type" value="Genomic_DNA"/>
</dbReference>
<dbReference type="HOGENOM" id="CLU_024114_0_0_2"/>
<reference evidence="2" key="1">
    <citation type="journal article" date="2008" name="J. Bacteriol.">
        <title>Genome sequence of Thermofilum pendens reveals an exceptional loss of biosynthetic pathways without genome reduction.</title>
        <authorList>
            <person name="Anderson I."/>
            <person name="Rodriguez J."/>
            <person name="Susanti D."/>
            <person name="Porat I."/>
            <person name="Reich C."/>
            <person name="Ulrich L.E."/>
            <person name="Elkins J.G."/>
            <person name="Mavromatis K."/>
            <person name="Lykidis A."/>
            <person name="Kim E."/>
            <person name="Thompson L.S."/>
            <person name="Nolan M."/>
            <person name="Land M."/>
            <person name="Copeland A."/>
            <person name="Lapidus A."/>
            <person name="Lucas S."/>
            <person name="Detter C."/>
            <person name="Zhulin I.B."/>
            <person name="Olsen G.J."/>
            <person name="Whitman W."/>
            <person name="Mukhopadhyay B."/>
            <person name="Bristow J."/>
            <person name="Kyrpides N."/>
        </authorList>
    </citation>
    <scope>NUCLEOTIDE SEQUENCE [LARGE SCALE GENOMIC DNA]</scope>
    <source>
        <strain evidence="2">DSM 2475 / Hrk 5</strain>
    </source>
</reference>
<gene>
    <name evidence="1" type="ordered locus">Tpen_1143</name>
</gene>
<dbReference type="AlphaFoldDB" id="A1RZB1"/>
<evidence type="ECO:0000313" key="2">
    <source>
        <dbReference type="Proteomes" id="UP000000641"/>
    </source>
</evidence>
<dbReference type="RefSeq" id="WP_011752806.1">
    <property type="nucleotide sequence ID" value="NC_008698.1"/>
</dbReference>
<dbReference type="GeneID" id="4600949"/>
<dbReference type="EnsemblBacteria" id="ABL78541">
    <property type="protein sequence ID" value="ABL78541"/>
    <property type="gene ID" value="Tpen_1143"/>
</dbReference>
<keyword evidence="2" id="KW-1185">Reference proteome</keyword>
<dbReference type="OrthoDB" id="25668at2157"/>
<evidence type="ECO:0000313" key="1">
    <source>
        <dbReference type="EMBL" id="ABL78541.1"/>
    </source>
</evidence>
<organism evidence="1 2">
    <name type="scientific">Thermofilum pendens (strain DSM 2475 / Hrk 5)</name>
    <dbReference type="NCBI Taxonomy" id="368408"/>
    <lineage>
        <taxon>Archaea</taxon>
        <taxon>Thermoproteota</taxon>
        <taxon>Thermoprotei</taxon>
        <taxon>Thermofilales</taxon>
        <taxon>Thermofilaceae</taxon>
        <taxon>Thermofilum</taxon>
    </lineage>
</organism>
<name>A1RZB1_THEPD</name>
<dbReference type="KEGG" id="tpe:Tpen_1143"/>
<accession>A1RZB1</accession>
<dbReference type="Proteomes" id="UP000000641">
    <property type="component" value="Chromosome"/>
</dbReference>